<keyword evidence="1" id="KW-0812">Transmembrane</keyword>
<evidence type="ECO:0000313" key="4">
    <source>
        <dbReference type="Proteomes" id="UP000270620"/>
    </source>
</evidence>
<dbReference type="EMBL" id="RWBG01000004">
    <property type="protein sequence ID" value="RSK39268.1"/>
    <property type="molecule type" value="Genomic_DNA"/>
</dbReference>
<feature type="domain" description="2TM" evidence="2">
    <location>
        <begin position="13"/>
        <end position="96"/>
    </location>
</feature>
<name>A0A428JYQ8_9FLAO</name>
<keyword evidence="3" id="KW-0418">Kinase</keyword>
<keyword evidence="3" id="KW-0808">Transferase</keyword>
<gene>
    <name evidence="3" type="ORF">EJA19_10070</name>
</gene>
<protein>
    <submittedName>
        <fullName evidence="3">Histidine kinase</fullName>
    </submittedName>
</protein>
<evidence type="ECO:0000259" key="2">
    <source>
        <dbReference type="Pfam" id="PF13239"/>
    </source>
</evidence>
<dbReference type="RefSeq" id="WP_125468242.1">
    <property type="nucleotide sequence ID" value="NZ_RWBG01000004.1"/>
</dbReference>
<keyword evidence="1" id="KW-1133">Transmembrane helix</keyword>
<dbReference type="AlphaFoldDB" id="A0A428JYQ8"/>
<feature type="transmembrane region" description="Helical" evidence="1">
    <location>
        <begin position="61"/>
        <end position="82"/>
    </location>
</feature>
<dbReference type="InterPro" id="IPR025698">
    <property type="entry name" value="2TM_dom"/>
</dbReference>
<accession>A0A428JYQ8</accession>
<feature type="transmembrane region" description="Helical" evidence="1">
    <location>
        <begin position="24"/>
        <end position="46"/>
    </location>
</feature>
<organism evidence="3 4">
    <name type="scientific">Mangrovimonas spongiae</name>
    <dbReference type="NCBI Taxonomy" id="2494697"/>
    <lineage>
        <taxon>Bacteria</taxon>
        <taxon>Pseudomonadati</taxon>
        <taxon>Bacteroidota</taxon>
        <taxon>Flavobacteriia</taxon>
        <taxon>Flavobacteriales</taxon>
        <taxon>Flavobacteriaceae</taxon>
        <taxon>Mangrovimonas</taxon>
    </lineage>
</organism>
<reference evidence="3 4" key="1">
    <citation type="submission" date="2018-12" db="EMBL/GenBank/DDBJ databases">
        <title>Mangrovimonas spongiae sp. nov., a novel member of the genus Mangrovimonas isolated from marine sponge.</title>
        <authorList>
            <person name="Zhuang L."/>
            <person name="Luo L."/>
        </authorList>
    </citation>
    <scope>NUCLEOTIDE SEQUENCE [LARGE SCALE GENOMIC DNA]</scope>
    <source>
        <strain evidence="3 4">HN-E26</strain>
    </source>
</reference>
<dbReference type="OrthoDB" id="1495672at2"/>
<sequence length="105" mass="12728">MKSNFNEQQRIDNARRRVKKLKGFYSHLTIYIVINALLLIINVIYVNPGESFFQWSNFSTMFFWGIGLLAHGLTVFMPKFIMGKDWEERKIKQFMEQEKHHNRWE</sequence>
<keyword evidence="4" id="KW-1185">Reference proteome</keyword>
<dbReference type="GO" id="GO:0016301">
    <property type="term" value="F:kinase activity"/>
    <property type="evidence" value="ECO:0007669"/>
    <property type="project" value="UniProtKB-KW"/>
</dbReference>
<comment type="caution">
    <text evidence="3">The sequence shown here is derived from an EMBL/GenBank/DDBJ whole genome shotgun (WGS) entry which is preliminary data.</text>
</comment>
<dbReference type="Proteomes" id="UP000270620">
    <property type="component" value="Unassembled WGS sequence"/>
</dbReference>
<evidence type="ECO:0000256" key="1">
    <source>
        <dbReference type="SAM" id="Phobius"/>
    </source>
</evidence>
<proteinExistence type="predicted"/>
<keyword evidence="1" id="KW-0472">Membrane</keyword>
<dbReference type="Pfam" id="PF13239">
    <property type="entry name" value="2TM"/>
    <property type="match status" value="1"/>
</dbReference>
<evidence type="ECO:0000313" key="3">
    <source>
        <dbReference type="EMBL" id="RSK39268.1"/>
    </source>
</evidence>